<dbReference type="InterPro" id="IPR000014">
    <property type="entry name" value="PAS"/>
</dbReference>
<proteinExistence type="predicted"/>
<sequence>MLYAIDRAARNEGPLDIECRMKRPTGEVRYVHSRGDLIHGNDEQAILFGTVQDITDRIMRQHEAEKNALLLQIASRISHLGGWKFDVGTGHVIWSDEVCRIHEVPCNTSPTPQEAINFYAPEWRQKIQARFDACIKNGVPYDEELQIITVTGRTVWVRAIGEPVRDVENVITGIQGAFQDISERKRTEENAQLLEQRMTTTLDSITDAFYTLDRQWRFTYLNREAERLFQRPRQELLGKVLWEEFGALQGQIGYREFHRAVQENCTVAFEEFYAPYHVWSEVRAYPSEEGLTVYFHDITNTKKTQEALQVSEERFRIIAKSTNDALWDYDLISNTNWRSETVMNLFGYAPEEFEGSINLWSDRIHQDDRSRVLNSLDAALTGEGDRWSDEYNFVRKDGSISYVLDRGFIIRNGEGKATRVTGAMVDLTERREADARLREQASLLDKAKDAIVVRGLDNRVHYWNKGAERLYGWTAEEAIGRSVAELLYEDPTDLHDATRQVIELGEWSGEITERRKNGTTLPVEAQWTLVHDEAGQPKSIFAIKTDISLRKAAERRVQQLAFYDPLTQLPNRQLLMDRLERAMAAGTQSGHVGALLFIDLDDFKSLNDTLGHATGDLLLQQVGLRLTACVNDTDTVARFGGDEFVVLLERIGENIEEAVARTTSKGESILDALNQIYHLGDYEHNSTPSIGITLLKNDEVDIGELLKQADMAMYQAKAAGRNTLCFFDPRMQAAVSARMSLEADLRQGLRERQFLLHYQPQVDKAGRITGVEALIRWQHPKRGMVSPLEFIQLAEETGLILPLGEWVLETACRQLASWAAVPKLADLEIAVNVSARQFHYHGFVEQVLGALAITGAIPQRLKLELTESMLFENLEGTISKMNVLKARGISFALDDFGTGYSSLAYLKRLPLDMLKIDRSFVRDLLTNANDAVIARTIIALGCNLGLKVIAEGVETEDQRDFLFQHGCDAYQGYLCTKPLPAHDVAAIIATRSGTMPNGNQTS</sequence>
<dbReference type="Pfam" id="PF00563">
    <property type="entry name" value="EAL"/>
    <property type="match status" value="1"/>
</dbReference>
<dbReference type="PROSITE" id="PS50112">
    <property type="entry name" value="PAS"/>
    <property type="match status" value="3"/>
</dbReference>
<dbReference type="SMART" id="SM00267">
    <property type="entry name" value="GGDEF"/>
    <property type="match status" value="1"/>
</dbReference>
<gene>
    <name evidence="5" type="ORF">SAMN06295970_13725</name>
</gene>
<dbReference type="EMBL" id="FXUL01000037">
    <property type="protein sequence ID" value="SMP80673.1"/>
    <property type="molecule type" value="Genomic_DNA"/>
</dbReference>
<dbReference type="Pfam" id="PF08448">
    <property type="entry name" value="PAS_4"/>
    <property type="match status" value="1"/>
</dbReference>
<dbReference type="InterPro" id="IPR052155">
    <property type="entry name" value="Biofilm_reg_signaling"/>
</dbReference>
<feature type="domain" description="PAC" evidence="2">
    <location>
        <begin position="141"/>
        <end position="193"/>
    </location>
</feature>
<reference evidence="5 6" key="1">
    <citation type="submission" date="2017-05" db="EMBL/GenBank/DDBJ databases">
        <authorList>
            <person name="Varghese N."/>
            <person name="Submissions S."/>
        </authorList>
    </citation>
    <scope>NUCLEOTIDE SEQUENCE [LARGE SCALE GENOMIC DNA]</scope>
    <source>
        <strain evidence="5 6">DSM 26001</strain>
    </source>
</reference>
<dbReference type="CDD" id="cd01949">
    <property type="entry name" value="GGDEF"/>
    <property type="match status" value="1"/>
</dbReference>
<dbReference type="InterPro" id="IPR029787">
    <property type="entry name" value="Nucleotide_cyclase"/>
</dbReference>
<dbReference type="Gene3D" id="3.30.450.20">
    <property type="entry name" value="PAS domain"/>
    <property type="match status" value="4"/>
</dbReference>
<organism evidence="5 6">
    <name type="scientific">Noviherbaspirillum suwonense</name>
    <dbReference type="NCBI Taxonomy" id="1224511"/>
    <lineage>
        <taxon>Bacteria</taxon>
        <taxon>Pseudomonadati</taxon>
        <taxon>Pseudomonadota</taxon>
        <taxon>Betaproteobacteria</taxon>
        <taxon>Burkholderiales</taxon>
        <taxon>Oxalobacteraceae</taxon>
        <taxon>Noviherbaspirillum</taxon>
    </lineage>
</organism>
<dbReference type="Pfam" id="PF08447">
    <property type="entry name" value="PAS_3"/>
    <property type="match status" value="2"/>
</dbReference>
<dbReference type="SMART" id="SM00052">
    <property type="entry name" value="EAL"/>
    <property type="match status" value="1"/>
</dbReference>
<dbReference type="Proteomes" id="UP001158049">
    <property type="component" value="Unassembled WGS sequence"/>
</dbReference>
<dbReference type="SUPFAM" id="SSF55073">
    <property type="entry name" value="Nucleotide cyclase"/>
    <property type="match status" value="1"/>
</dbReference>
<keyword evidence="6" id="KW-1185">Reference proteome</keyword>
<feature type="domain" description="PAS" evidence="1">
    <location>
        <begin position="311"/>
        <end position="383"/>
    </location>
</feature>
<evidence type="ECO:0000259" key="1">
    <source>
        <dbReference type="PROSITE" id="PS50112"/>
    </source>
</evidence>
<feature type="domain" description="EAL" evidence="3">
    <location>
        <begin position="738"/>
        <end position="992"/>
    </location>
</feature>
<evidence type="ECO:0000313" key="5">
    <source>
        <dbReference type="EMBL" id="SMP80673.1"/>
    </source>
</evidence>
<protein>
    <submittedName>
        <fullName evidence="5">PAS domain S-box-containing protein/diguanylate cyclase (GGDEF) domain-containing protein</fullName>
    </submittedName>
</protein>
<dbReference type="CDD" id="cd00130">
    <property type="entry name" value="PAS"/>
    <property type="match status" value="4"/>
</dbReference>
<dbReference type="Gene3D" id="2.10.70.100">
    <property type="match status" value="2"/>
</dbReference>
<dbReference type="InterPro" id="IPR013655">
    <property type="entry name" value="PAS_fold_3"/>
</dbReference>
<dbReference type="PROSITE" id="PS50883">
    <property type="entry name" value="EAL"/>
    <property type="match status" value="1"/>
</dbReference>
<dbReference type="InterPro" id="IPR000160">
    <property type="entry name" value="GGDEF_dom"/>
</dbReference>
<dbReference type="Pfam" id="PF00989">
    <property type="entry name" value="PAS"/>
    <property type="match status" value="1"/>
</dbReference>
<evidence type="ECO:0000259" key="3">
    <source>
        <dbReference type="PROSITE" id="PS50883"/>
    </source>
</evidence>
<feature type="domain" description="PAS" evidence="1">
    <location>
        <begin position="194"/>
        <end position="239"/>
    </location>
</feature>
<dbReference type="Gene3D" id="3.20.20.450">
    <property type="entry name" value="EAL domain"/>
    <property type="match status" value="1"/>
</dbReference>
<comment type="caution">
    <text evidence="5">The sequence shown here is derived from an EMBL/GenBank/DDBJ whole genome shotgun (WGS) entry which is preliminary data.</text>
</comment>
<name>A0ABY1QTQ2_9BURK</name>
<dbReference type="PROSITE" id="PS50113">
    <property type="entry name" value="PAC"/>
    <property type="match status" value="3"/>
</dbReference>
<dbReference type="PANTHER" id="PTHR44757">
    <property type="entry name" value="DIGUANYLATE CYCLASE DGCP"/>
    <property type="match status" value="1"/>
</dbReference>
<dbReference type="InterPro" id="IPR000700">
    <property type="entry name" value="PAS-assoc_C"/>
</dbReference>
<dbReference type="PANTHER" id="PTHR44757:SF2">
    <property type="entry name" value="BIOFILM ARCHITECTURE MAINTENANCE PROTEIN MBAA"/>
    <property type="match status" value="1"/>
</dbReference>
<evidence type="ECO:0000313" key="6">
    <source>
        <dbReference type="Proteomes" id="UP001158049"/>
    </source>
</evidence>
<feature type="domain" description="GGDEF" evidence="4">
    <location>
        <begin position="591"/>
        <end position="729"/>
    </location>
</feature>
<dbReference type="NCBIfam" id="TIGR00229">
    <property type="entry name" value="sensory_box"/>
    <property type="match status" value="3"/>
</dbReference>
<dbReference type="InterPro" id="IPR001610">
    <property type="entry name" value="PAC"/>
</dbReference>
<dbReference type="PROSITE" id="PS50887">
    <property type="entry name" value="GGDEF"/>
    <property type="match status" value="1"/>
</dbReference>
<dbReference type="SUPFAM" id="SSF55785">
    <property type="entry name" value="PYP-like sensor domain (PAS domain)"/>
    <property type="match status" value="5"/>
</dbReference>
<dbReference type="Pfam" id="PF00990">
    <property type="entry name" value="GGDEF"/>
    <property type="match status" value="1"/>
</dbReference>
<dbReference type="CDD" id="cd01948">
    <property type="entry name" value="EAL"/>
    <property type="match status" value="1"/>
</dbReference>
<dbReference type="SMART" id="SM00086">
    <property type="entry name" value="PAC"/>
    <property type="match status" value="4"/>
</dbReference>
<dbReference type="SMART" id="SM00091">
    <property type="entry name" value="PAS"/>
    <property type="match status" value="3"/>
</dbReference>
<dbReference type="InterPro" id="IPR013656">
    <property type="entry name" value="PAS_4"/>
</dbReference>
<feature type="domain" description="PAS" evidence="1">
    <location>
        <begin position="436"/>
        <end position="490"/>
    </location>
</feature>
<feature type="domain" description="PAC" evidence="2">
    <location>
        <begin position="507"/>
        <end position="559"/>
    </location>
</feature>
<evidence type="ECO:0000259" key="4">
    <source>
        <dbReference type="PROSITE" id="PS50887"/>
    </source>
</evidence>
<dbReference type="NCBIfam" id="TIGR00254">
    <property type="entry name" value="GGDEF"/>
    <property type="match status" value="1"/>
</dbReference>
<dbReference type="InterPro" id="IPR043128">
    <property type="entry name" value="Rev_trsase/Diguanyl_cyclase"/>
</dbReference>
<dbReference type="InterPro" id="IPR013767">
    <property type="entry name" value="PAS_fold"/>
</dbReference>
<dbReference type="SUPFAM" id="SSF141868">
    <property type="entry name" value="EAL domain-like"/>
    <property type="match status" value="1"/>
</dbReference>
<dbReference type="InterPro" id="IPR001633">
    <property type="entry name" value="EAL_dom"/>
</dbReference>
<feature type="domain" description="PAC" evidence="2">
    <location>
        <begin position="387"/>
        <end position="439"/>
    </location>
</feature>
<evidence type="ECO:0000259" key="2">
    <source>
        <dbReference type="PROSITE" id="PS50113"/>
    </source>
</evidence>
<dbReference type="InterPro" id="IPR035919">
    <property type="entry name" value="EAL_sf"/>
</dbReference>
<accession>A0ABY1QTQ2</accession>
<dbReference type="Gene3D" id="3.30.70.270">
    <property type="match status" value="1"/>
</dbReference>
<dbReference type="InterPro" id="IPR035965">
    <property type="entry name" value="PAS-like_dom_sf"/>
</dbReference>